<gene>
    <name evidence="2" type="ORF">SSLN_LOCUS17553</name>
</gene>
<feature type="region of interest" description="Disordered" evidence="1">
    <location>
        <begin position="1"/>
        <end position="72"/>
    </location>
</feature>
<dbReference type="AlphaFoldDB" id="A0A183TM55"/>
<evidence type="ECO:0000313" key="3">
    <source>
        <dbReference type="Proteomes" id="UP000275846"/>
    </source>
</evidence>
<dbReference type="EMBL" id="UYSU01042705">
    <property type="protein sequence ID" value="VDM03939.1"/>
    <property type="molecule type" value="Genomic_DNA"/>
</dbReference>
<accession>A0A183TM55</accession>
<reference evidence="4" key="1">
    <citation type="submission" date="2016-06" db="UniProtKB">
        <authorList>
            <consortium name="WormBaseParasite"/>
        </authorList>
    </citation>
    <scope>IDENTIFICATION</scope>
</reference>
<evidence type="ECO:0000256" key="1">
    <source>
        <dbReference type="SAM" id="MobiDB-lite"/>
    </source>
</evidence>
<keyword evidence="3" id="KW-1185">Reference proteome</keyword>
<organism evidence="4">
    <name type="scientific">Schistocephalus solidus</name>
    <name type="common">Tapeworm</name>
    <dbReference type="NCBI Taxonomy" id="70667"/>
    <lineage>
        <taxon>Eukaryota</taxon>
        <taxon>Metazoa</taxon>
        <taxon>Spiralia</taxon>
        <taxon>Lophotrochozoa</taxon>
        <taxon>Platyhelminthes</taxon>
        <taxon>Cestoda</taxon>
        <taxon>Eucestoda</taxon>
        <taxon>Diphyllobothriidea</taxon>
        <taxon>Diphyllobothriidae</taxon>
        <taxon>Schistocephalus</taxon>
    </lineage>
</organism>
<evidence type="ECO:0000313" key="4">
    <source>
        <dbReference type="WBParaSite" id="SSLN_0001821901-mRNA-1"/>
    </source>
</evidence>
<sequence length="103" mass="11538">MSTPLRPDIPTSTVCNADDSVFPKATKKPKNDDDDDDDDGDDDDDDDDDTEEMEYEEGDRESGGPDGSNLGDNIREFLSFCESFCYLPSLPGFYIKPLRFLII</sequence>
<reference evidence="2 3" key="2">
    <citation type="submission" date="2018-11" db="EMBL/GenBank/DDBJ databases">
        <authorList>
            <consortium name="Pathogen Informatics"/>
        </authorList>
    </citation>
    <scope>NUCLEOTIDE SEQUENCE [LARGE SCALE GENOMIC DNA]</scope>
    <source>
        <strain evidence="2 3">NST_G2</strain>
    </source>
</reference>
<proteinExistence type="predicted"/>
<feature type="compositionally biased region" description="Acidic residues" evidence="1">
    <location>
        <begin position="32"/>
        <end position="59"/>
    </location>
</feature>
<dbReference type="WBParaSite" id="SSLN_0001821901-mRNA-1">
    <property type="protein sequence ID" value="SSLN_0001821901-mRNA-1"/>
    <property type="gene ID" value="SSLN_0001821901"/>
</dbReference>
<protein>
    <submittedName>
        <fullName evidence="2 4">Uncharacterized protein</fullName>
    </submittedName>
</protein>
<dbReference type="Proteomes" id="UP000275846">
    <property type="component" value="Unassembled WGS sequence"/>
</dbReference>
<name>A0A183TM55_SCHSO</name>
<evidence type="ECO:0000313" key="2">
    <source>
        <dbReference type="EMBL" id="VDM03939.1"/>
    </source>
</evidence>